<dbReference type="GeneID" id="89507842"/>
<protein>
    <submittedName>
        <fullName evidence="2">AAA domain-containing protein</fullName>
    </submittedName>
</protein>
<dbReference type="STRING" id="1121131.SAMN02745229_03258"/>
<dbReference type="RefSeq" id="WP_073389322.1">
    <property type="nucleotide sequence ID" value="NZ_FQXK01000033.1"/>
</dbReference>
<evidence type="ECO:0000259" key="1">
    <source>
        <dbReference type="Pfam" id="PF13614"/>
    </source>
</evidence>
<dbReference type="Gene3D" id="3.40.50.300">
    <property type="entry name" value="P-loop containing nucleotide triphosphate hydrolases"/>
    <property type="match status" value="1"/>
</dbReference>
<dbReference type="EMBL" id="FQXK01000033">
    <property type="protein sequence ID" value="SHI55242.1"/>
    <property type="molecule type" value="Genomic_DNA"/>
</dbReference>
<dbReference type="Pfam" id="PF13614">
    <property type="entry name" value="AAA_31"/>
    <property type="match status" value="1"/>
</dbReference>
<evidence type="ECO:0000313" key="2">
    <source>
        <dbReference type="EMBL" id="SHI55242.1"/>
    </source>
</evidence>
<dbReference type="InterPro" id="IPR050678">
    <property type="entry name" value="DNA_Partitioning_ATPase"/>
</dbReference>
<evidence type="ECO:0000313" key="3">
    <source>
        <dbReference type="Proteomes" id="UP000184278"/>
    </source>
</evidence>
<dbReference type="SUPFAM" id="SSF52540">
    <property type="entry name" value="P-loop containing nucleoside triphosphate hydrolases"/>
    <property type="match status" value="1"/>
</dbReference>
<dbReference type="PANTHER" id="PTHR13696:SF99">
    <property type="entry name" value="COBYRINIC ACID AC-DIAMIDE SYNTHASE"/>
    <property type="match status" value="1"/>
</dbReference>
<keyword evidence="3" id="KW-1185">Reference proteome</keyword>
<feature type="domain" description="AAA" evidence="1">
    <location>
        <begin position="118"/>
        <end position="284"/>
    </location>
</feature>
<dbReference type="InterPro" id="IPR025669">
    <property type="entry name" value="AAA_dom"/>
</dbReference>
<dbReference type="AlphaFoldDB" id="A0A1M6C2R7"/>
<dbReference type="Proteomes" id="UP000184278">
    <property type="component" value="Unassembled WGS sequence"/>
</dbReference>
<dbReference type="PANTHER" id="PTHR13696">
    <property type="entry name" value="P-LOOP CONTAINING NUCLEOSIDE TRIPHOSPHATE HYDROLASE"/>
    <property type="match status" value="1"/>
</dbReference>
<accession>A0A1M6C2R7</accession>
<proteinExistence type="predicted"/>
<dbReference type="InterPro" id="IPR027417">
    <property type="entry name" value="P-loop_NTPase"/>
</dbReference>
<sequence length="342" mass="38259">MNKKTLLLVSTDEEYNLNIETKLALQLSSSVVLEIISDILYLEEYQKKPRKVSLLIVEEKSVSLISQNLQAEKVLLLSEDTILKSDNRISKFGGAQAIIRSLPADLIRSGMLSSRKTHIIDVCSVAGGSGKTATAICAGIRMAQKGKKVLYVNLEPFQHFYNLLNPDTTRRYMSDKLIHAIAINPHMAADCALEEMIHEQIDILPQLKGLTGTYQITFTSLLALIDELAGRQIYDYIIAEFPEGLTSEIQMRLFSSETILVTCMQNKDSAERIKAFAEIMKTLSGQLYITCGRCESNKENHINEISHNLGYPVCEYVPQINDYSIDNLLDRGCYKNTAAALI</sequence>
<gene>
    <name evidence="2" type="ORF">SAMN02745229_03258</name>
</gene>
<dbReference type="Gene3D" id="3.40.50.10850">
    <property type="entry name" value="Ntrc-like two-domain protein"/>
    <property type="match status" value="1"/>
</dbReference>
<organism evidence="2 3">
    <name type="scientific">Butyrivibrio fibrisolvens DSM 3071</name>
    <dbReference type="NCBI Taxonomy" id="1121131"/>
    <lineage>
        <taxon>Bacteria</taxon>
        <taxon>Bacillati</taxon>
        <taxon>Bacillota</taxon>
        <taxon>Clostridia</taxon>
        <taxon>Lachnospirales</taxon>
        <taxon>Lachnospiraceae</taxon>
        <taxon>Butyrivibrio</taxon>
    </lineage>
</organism>
<reference evidence="3" key="1">
    <citation type="submission" date="2016-11" db="EMBL/GenBank/DDBJ databases">
        <authorList>
            <person name="Varghese N."/>
            <person name="Submissions S."/>
        </authorList>
    </citation>
    <scope>NUCLEOTIDE SEQUENCE [LARGE SCALE GENOMIC DNA]</scope>
    <source>
        <strain evidence="3">DSM 3071</strain>
    </source>
</reference>
<name>A0A1M6C2R7_BUTFI</name>
<dbReference type="OrthoDB" id="3035369at2"/>